<dbReference type="EMBL" id="JAUEPT010000078">
    <property type="protein sequence ID" value="KAK0433682.1"/>
    <property type="molecule type" value="Genomic_DNA"/>
</dbReference>
<evidence type="ECO:0000313" key="2">
    <source>
        <dbReference type="EMBL" id="KAK0433682.1"/>
    </source>
</evidence>
<feature type="compositionally biased region" description="Low complexity" evidence="1">
    <location>
        <begin position="87"/>
        <end position="100"/>
    </location>
</feature>
<comment type="caution">
    <text evidence="2">The sequence shown here is derived from an EMBL/GenBank/DDBJ whole genome shotgun (WGS) entry which is preliminary data.</text>
</comment>
<sequence>MDEEGDEANDDHDPVEIITQVQTLTVKAPRSLPPPSAPPAPAAPIDPFTRRLRTDPNDTYVQTDTVPEQATPTMKPSSLFAPNPFRTSTTPPSQPSQGSSNFAQMFAPTTSAGHSLPERQYSPPITILGEHAGSYGPHTIAPHHVFLNYCPDQIDTLYSAQQPGDILIIIWGKEYRHLTMASEYKLEAMLKTYFQGEQVDFKIAVPHPREEQPLGGYQNRANKDHTGAPFPFYIRGLTPEQKARILDDAFIPTNFDSYIIMDPSDFITDFAFTVDGVDAPPTIQGQRLVEKLVKDKIYASNRVWTFLRTHHDAVGPAIPHERIPAMVITSMEARGIWIEGRGGEPGRQAWNMWIAHPTKIPAFHLDWIAALKSALPTKSGVGVDGEVHAIRVPFFCKGCKGGSHPTSQCPLKAQLGEVLKKPQEEGIRKQRNGNRGGRGGRTGTYGGRFANA</sequence>
<feature type="compositionally biased region" description="Pro residues" evidence="1">
    <location>
        <begin position="31"/>
        <end position="44"/>
    </location>
</feature>
<evidence type="ECO:0000313" key="3">
    <source>
        <dbReference type="Proteomes" id="UP001175226"/>
    </source>
</evidence>
<dbReference type="Proteomes" id="UP001175226">
    <property type="component" value="Unassembled WGS sequence"/>
</dbReference>
<accession>A0AA39MGQ6</accession>
<gene>
    <name evidence="2" type="ORF">EV421DRAFT_1376188</name>
</gene>
<dbReference type="AlphaFoldDB" id="A0AA39MGQ6"/>
<feature type="compositionally biased region" description="Gly residues" evidence="1">
    <location>
        <begin position="434"/>
        <end position="446"/>
    </location>
</feature>
<feature type="compositionally biased region" description="Polar residues" evidence="1">
    <location>
        <begin position="57"/>
        <end position="76"/>
    </location>
</feature>
<evidence type="ECO:0000256" key="1">
    <source>
        <dbReference type="SAM" id="MobiDB-lite"/>
    </source>
</evidence>
<proteinExistence type="predicted"/>
<organism evidence="2 3">
    <name type="scientific">Armillaria borealis</name>
    <dbReference type="NCBI Taxonomy" id="47425"/>
    <lineage>
        <taxon>Eukaryota</taxon>
        <taxon>Fungi</taxon>
        <taxon>Dikarya</taxon>
        <taxon>Basidiomycota</taxon>
        <taxon>Agaricomycotina</taxon>
        <taxon>Agaricomycetes</taxon>
        <taxon>Agaricomycetidae</taxon>
        <taxon>Agaricales</taxon>
        <taxon>Marasmiineae</taxon>
        <taxon>Physalacriaceae</taxon>
        <taxon>Armillaria</taxon>
    </lineage>
</organism>
<name>A0AA39MGQ6_9AGAR</name>
<feature type="region of interest" description="Disordered" evidence="1">
    <location>
        <begin position="27"/>
        <end position="104"/>
    </location>
</feature>
<protein>
    <submittedName>
        <fullName evidence="2">Uncharacterized protein</fullName>
    </submittedName>
</protein>
<reference evidence="2" key="1">
    <citation type="submission" date="2023-06" db="EMBL/GenBank/DDBJ databases">
        <authorList>
            <consortium name="Lawrence Berkeley National Laboratory"/>
            <person name="Ahrendt S."/>
            <person name="Sahu N."/>
            <person name="Indic B."/>
            <person name="Wong-Bajracharya J."/>
            <person name="Merenyi Z."/>
            <person name="Ke H.-M."/>
            <person name="Monk M."/>
            <person name="Kocsube S."/>
            <person name="Drula E."/>
            <person name="Lipzen A."/>
            <person name="Balint B."/>
            <person name="Henrissat B."/>
            <person name="Andreopoulos B."/>
            <person name="Martin F.M."/>
            <person name="Harder C.B."/>
            <person name="Rigling D."/>
            <person name="Ford K.L."/>
            <person name="Foster G.D."/>
            <person name="Pangilinan J."/>
            <person name="Papanicolaou A."/>
            <person name="Barry K."/>
            <person name="LaButti K."/>
            <person name="Viragh M."/>
            <person name="Koriabine M."/>
            <person name="Yan M."/>
            <person name="Riley R."/>
            <person name="Champramary S."/>
            <person name="Plett K.L."/>
            <person name="Tsai I.J."/>
            <person name="Slot J."/>
            <person name="Sipos G."/>
            <person name="Plett J."/>
            <person name="Nagy L.G."/>
            <person name="Grigoriev I.V."/>
        </authorList>
    </citation>
    <scope>NUCLEOTIDE SEQUENCE</scope>
    <source>
        <strain evidence="2">FPL87.14</strain>
    </source>
</reference>
<feature type="region of interest" description="Disordered" evidence="1">
    <location>
        <begin position="422"/>
        <end position="452"/>
    </location>
</feature>
<keyword evidence="3" id="KW-1185">Reference proteome</keyword>